<evidence type="ECO:0000313" key="2">
    <source>
        <dbReference type="Proteomes" id="UP000053647"/>
    </source>
</evidence>
<feature type="non-terminal residue" evidence="1">
    <location>
        <position position="520"/>
    </location>
</feature>
<reference evidence="2" key="2">
    <citation type="submission" date="2015-01" db="EMBL/GenBank/DDBJ databases">
        <title>Evolutionary Origins and Diversification of the Mycorrhizal Mutualists.</title>
        <authorList>
            <consortium name="DOE Joint Genome Institute"/>
            <consortium name="Mycorrhizal Genomics Consortium"/>
            <person name="Kohler A."/>
            <person name="Kuo A."/>
            <person name="Nagy L.G."/>
            <person name="Floudas D."/>
            <person name="Copeland A."/>
            <person name="Barry K.W."/>
            <person name="Cichocki N."/>
            <person name="Veneault-Fourrey C."/>
            <person name="LaButti K."/>
            <person name="Lindquist E.A."/>
            <person name="Lipzen A."/>
            <person name="Lundell T."/>
            <person name="Morin E."/>
            <person name="Murat C."/>
            <person name="Riley R."/>
            <person name="Ohm R."/>
            <person name="Sun H."/>
            <person name="Tunlid A."/>
            <person name="Henrissat B."/>
            <person name="Grigoriev I.V."/>
            <person name="Hibbett D.S."/>
            <person name="Martin F."/>
        </authorList>
    </citation>
    <scope>NUCLEOTIDE SEQUENCE [LARGE SCALE GENOMIC DNA]</scope>
    <source>
        <strain evidence="2">ATCC 200175</strain>
    </source>
</reference>
<name>A0A0C9TLX7_PAXIN</name>
<dbReference type="SUPFAM" id="SSF52047">
    <property type="entry name" value="RNI-like"/>
    <property type="match status" value="1"/>
</dbReference>
<dbReference type="OrthoDB" id="3543113at2759"/>
<evidence type="ECO:0000313" key="1">
    <source>
        <dbReference type="EMBL" id="KIJ08772.1"/>
    </source>
</evidence>
<reference evidence="1 2" key="1">
    <citation type="submission" date="2014-06" db="EMBL/GenBank/DDBJ databases">
        <authorList>
            <consortium name="DOE Joint Genome Institute"/>
            <person name="Kuo A."/>
            <person name="Kohler A."/>
            <person name="Nagy L.G."/>
            <person name="Floudas D."/>
            <person name="Copeland A."/>
            <person name="Barry K.W."/>
            <person name="Cichocki N."/>
            <person name="Veneault-Fourrey C."/>
            <person name="LaButti K."/>
            <person name="Lindquist E.A."/>
            <person name="Lipzen A."/>
            <person name="Lundell T."/>
            <person name="Morin E."/>
            <person name="Murat C."/>
            <person name="Sun H."/>
            <person name="Tunlid A."/>
            <person name="Henrissat B."/>
            <person name="Grigoriev I.V."/>
            <person name="Hibbett D.S."/>
            <person name="Martin F."/>
            <person name="Nordberg H.P."/>
            <person name="Cantor M.N."/>
            <person name="Hua S.X."/>
        </authorList>
    </citation>
    <scope>NUCLEOTIDE SEQUENCE [LARGE SCALE GENOMIC DNA]</scope>
    <source>
        <strain evidence="1 2">ATCC 200175</strain>
    </source>
</reference>
<gene>
    <name evidence="1" type="ORF">PAXINDRAFT_62566</name>
</gene>
<accession>A0A0C9TLX7</accession>
<dbReference type="HOGENOM" id="CLU_021164_0_2_1"/>
<dbReference type="AlphaFoldDB" id="A0A0C9TLX7"/>
<proteinExistence type="predicted"/>
<organism evidence="1 2">
    <name type="scientific">Paxillus involutus ATCC 200175</name>
    <dbReference type="NCBI Taxonomy" id="664439"/>
    <lineage>
        <taxon>Eukaryota</taxon>
        <taxon>Fungi</taxon>
        <taxon>Dikarya</taxon>
        <taxon>Basidiomycota</taxon>
        <taxon>Agaricomycotina</taxon>
        <taxon>Agaricomycetes</taxon>
        <taxon>Agaricomycetidae</taxon>
        <taxon>Boletales</taxon>
        <taxon>Paxilineae</taxon>
        <taxon>Paxillaceae</taxon>
        <taxon>Paxillus</taxon>
    </lineage>
</organism>
<sequence length="520" mass="59986">MHKCLTIDEILTNIFQHAFMILKPDPKSRKFRDRHTLASLARTCRYFLEPALNVLYYEINDLLWLIRCMPDDLWEVNGKQLSLKRTMEQSDWDIFLRYARRVRSLEFARHCIATTHINVYVALANPPASTVIFPRLVHLRCGEYRPEAVRFLQLLLQPTVVHVDVDNLMPNALTYCVLPLLPSRCPLIRQFMAFRNFLFQKGDHVLEELSKVLCQLTELEALRCAELTDDGVRHLSLLPRLKSLRVDLRLNSLDDLESTLGRTGFPLLREALLSAPTMSHCLRFLKLIKSTSLDTINLNVDDETCAADYKTMFTSWAADPSYRNLSIIDISEMRIWRDYDEKHIIDITALRPLFQLKRLTCLKLETLCTYDLDNTAIKEIAAAWPLLEALDFSIRECGWEIPSKVTLQGLIPLLRDCPNLALLGVVVDATVLPDASARLPGAGVRNTSLESLWLADSKITRPTMVAAFLSAVAPNIEQIVSWNTPLLSGREGKDRYRKRWREVERLMRHFSTARRQEREW</sequence>
<evidence type="ECO:0008006" key="3">
    <source>
        <dbReference type="Google" id="ProtNLM"/>
    </source>
</evidence>
<dbReference type="Proteomes" id="UP000053647">
    <property type="component" value="Unassembled WGS sequence"/>
</dbReference>
<dbReference type="EMBL" id="KN819558">
    <property type="protein sequence ID" value="KIJ08772.1"/>
    <property type="molecule type" value="Genomic_DNA"/>
</dbReference>
<dbReference type="InterPro" id="IPR032675">
    <property type="entry name" value="LRR_dom_sf"/>
</dbReference>
<keyword evidence="2" id="KW-1185">Reference proteome</keyword>
<dbReference type="Gene3D" id="3.80.10.10">
    <property type="entry name" value="Ribonuclease Inhibitor"/>
    <property type="match status" value="2"/>
</dbReference>
<protein>
    <recommendedName>
        <fullName evidence="3">F-box domain-containing protein</fullName>
    </recommendedName>
</protein>